<feature type="transmembrane region" description="Helical" evidence="9">
    <location>
        <begin position="212"/>
        <end position="234"/>
    </location>
</feature>
<evidence type="ECO:0000313" key="12">
    <source>
        <dbReference type="Proteomes" id="UP001161325"/>
    </source>
</evidence>
<feature type="transmembrane region" description="Helical" evidence="9">
    <location>
        <begin position="64"/>
        <end position="85"/>
    </location>
</feature>
<accession>A0AA37QJD3</accession>
<comment type="caution">
    <text evidence="11">The sequence shown here is derived from an EMBL/GenBank/DDBJ whole genome shotgun (WGS) entry which is preliminary data.</text>
</comment>
<feature type="transmembrane region" description="Helical" evidence="9">
    <location>
        <begin position="246"/>
        <end position="269"/>
    </location>
</feature>
<sequence>MPVWLKDNWLLLLLVFVPVALVLEHVVHAAPLAVFLASSAAIIPLAALMGRATERLAEQLGEGIGGLLNATFGNAAELIIAIVALRAGYFDLVKASITGSIIGNVLLVFGASALWGGIKYERQHFNQTAAGLSSTLLVLSAISLFIPAIFHLIVGNTAAVSERTLSVEISVVLILTYVASLFFSLRTHKHLYVGEAGDHSAELTHGGGSGRAVALLLAATAGVALMSELLVGAVEATAESFGMNQVFVGVILVALIGNAAEHSSAILMASRNKMDAAITIAVGSSIQVALFVAPVLVFLSYVVAPQPMDLRFTTLEVVAVGISVWIMTLVAQDGESHWMEGVQLLAVYTILAFAFFWLPGGAH</sequence>
<dbReference type="GO" id="GO:0016020">
    <property type="term" value="C:membrane"/>
    <property type="evidence" value="ECO:0007669"/>
    <property type="project" value="InterPro"/>
</dbReference>
<evidence type="ECO:0000256" key="9">
    <source>
        <dbReference type="RuleBase" id="RU365028"/>
    </source>
</evidence>
<keyword evidence="6 9" id="KW-1133">Transmembrane helix</keyword>
<dbReference type="AlphaFoldDB" id="A0AA37QJD3"/>
<comment type="caution">
    <text evidence="9">Lacks conserved residue(s) required for the propagation of feature annotation.</text>
</comment>
<protein>
    <recommendedName>
        <fullName evidence="9">Ca(2+)/H(+) antiporter</fullName>
    </recommendedName>
</protein>
<evidence type="ECO:0000256" key="1">
    <source>
        <dbReference type="ARBA" id="ARBA00004127"/>
    </source>
</evidence>
<evidence type="ECO:0000259" key="10">
    <source>
        <dbReference type="Pfam" id="PF01699"/>
    </source>
</evidence>
<comment type="subcellular location">
    <subcellularLocation>
        <location evidence="1">Endomembrane system</location>
        <topology evidence="1">Multi-pass membrane protein</topology>
    </subcellularLocation>
</comment>
<dbReference type="Proteomes" id="UP001161325">
    <property type="component" value="Unassembled WGS sequence"/>
</dbReference>
<evidence type="ECO:0000313" key="11">
    <source>
        <dbReference type="EMBL" id="GLC26888.1"/>
    </source>
</evidence>
<feature type="domain" description="Sodium/calcium exchanger membrane region" evidence="10">
    <location>
        <begin position="212"/>
        <end position="357"/>
    </location>
</feature>
<gene>
    <name evidence="11" type="primary">chaA</name>
    <name evidence="11" type="ORF">rosag_34010</name>
</gene>
<dbReference type="PANTHER" id="PTHR31503:SF22">
    <property type="entry name" value="VACUOLAR CALCIUM ION TRANSPORTER"/>
    <property type="match status" value="1"/>
</dbReference>
<dbReference type="InterPro" id="IPR004798">
    <property type="entry name" value="CAX-like"/>
</dbReference>
<evidence type="ECO:0000256" key="5">
    <source>
        <dbReference type="ARBA" id="ARBA00022837"/>
    </source>
</evidence>
<keyword evidence="4 9" id="KW-0812">Transmembrane</keyword>
<evidence type="ECO:0000256" key="2">
    <source>
        <dbReference type="ARBA" id="ARBA00022448"/>
    </source>
</evidence>
<feature type="transmembrane region" description="Helical" evidence="9">
    <location>
        <begin position="276"/>
        <end position="304"/>
    </location>
</feature>
<evidence type="ECO:0000256" key="7">
    <source>
        <dbReference type="ARBA" id="ARBA00023065"/>
    </source>
</evidence>
<dbReference type="InterPro" id="IPR004837">
    <property type="entry name" value="NaCa_Exmemb"/>
</dbReference>
<dbReference type="InterPro" id="IPR004713">
    <property type="entry name" value="CaH_exchang"/>
</dbReference>
<feature type="transmembrane region" description="Helical" evidence="9">
    <location>
        <begin position="130"/>
        <end position="153"/>
    </location>
</feature>
<dbReference type="PANTHER" id="PTHR31503">
    <property type="entry name" value="VACUOLAR CALCIUM ION TRANSPORTER"/>
    <property type="match status" value="1"/>
</dbReference>
<comment type="function">
    <text evidence="9">Ca(+)/H(+) antiporter that extrudes calcium in exchange for external protons.</text>
</comment>
<evidence type="ECO:0000256" key="3">
    <source>
        <dbReference type="ARBA" id="ARBA00022568"/>
    </source>
</evidence>
<dbReference type="InterPro" id="IPR044880">
    <property type="entry name" value="NCX_ion-bd_dom_sf"/>
</dbReference>
<dbReference type="GO" id="GO:0012505">
    <property type="term" value="C:endomembrane system"/>
    <property type="evidence" value="ECO:0007669"/>
    <property type="project" value="UniProtKB-SubCell"/>
</dbReference>
<dbReference type="GO" id="GO:0015369">
    <property type="term" value="F:calcium:proton antiporter activity"/>
    <property type="evidence" value="ECO:0007669"/>
    <property type="project" value="UniProtKB-UniRule"/>
</dbReference>
<dbReference type="EMBL" id="BRXS01000005">
    <property type="protein sequence ID" value="GLC26888.1"/>
    <property type="molecule type" value="Genomic_DNA"/>
</dbReference>
<dbReference type="RefSeq" id="WP_284351338.1">
    <property type="nucleotide sequence ID" value="NZ_BRXS01000005.1"/>
</dbReference>
<feature type="transmembrane region" description="Helical" evidence="9">
    <location>
        <begin position="165"/>
        <end position="185"/>
    </location>
</feature>
<feature type="transmembrane region" description="Helical" evidence="9">
    <location>
        <begin position="342"/>
        <end position="360"/>
    </location>
</feature>
<feature type="transmembrane region" description="Helical" evidence="9">
    <location>
        <begin position="97"/>
        <end position="118"/>
    </location>
</feature>
<keyword evidence="2 9" id="KW-0813">Transport</keyword>
<keyword evidence="9" id="KW-0050">Antiport</keyword>
<keyword evidence="5 9" id="KW-0106">Calcium</keyword>
<dbReference type="Gene3D" id="1.20.1420.30">
    <property type="entry name" value="NCX, central ion-binding region"/>
    <property type="match status" value="1"/>
</dbReference>
<organism evidence="11 12">
    <name type="scientific">Roseisolibacter agri</name>
    <dbReference type="NCBI Taxonomy" id="2014610"/>
    <lineage>
        <taxon>Bacteria</taxon>
        <taxon>Pseudomonadati</taxon>
        <taxon>Gemmatimonadota</taxon>
        <taxon>Gemmatimonadia</taxon>
        <taxon>Gemmatimonadales</taxon>
        <taxon>Gemmatimonadaceae</taxon>
        <taxon>Roseisolibacter</taxon>
    </lineage>
</organism>
<feature type="domain" description="Sodium/calcium exchanger membrane region" evidence="10">
    <location>
        <begin position="32"/>
        <end position="185"/>
    </location>
</feature>
<keyword evidence="12" id="KW-1185">Reference proteome</keyword>
<dbReference type="NCBIfam" id="TIGR00378">
    <property type="entry name" value="cax"/>
    <property type="match status" value="1"/>
</dbReference>
<dbReference type="Pfam" id="PF01699">
    <property type="entry name" value="Na_Ca_ex"/>
    <property type="match status" value="2"/>
</dbReference>
<evidence type="ECO:0000256" key="8">
    <source>
        <dbReference type="ARBA" id="ARBA00023136"/>
    </source>
</evidence>
<keyword evidence="7 9" id="KW-0406">Ion transport</keyword>
<reference evidence="11" key="1">
    <citation type="submission" date="2022-08" db="EMBL/GenBank/DDBJ databases">
        <title>Draft genome sequencing of Roseisolibacter agri AW1220.</title>
        <authorList>
            <person name="Tobiishi Y."/>
            <person name="Tonouchi A."/>
        </authorList>
    </citation>
    <scope>NUCLEOTIDE SEQUENCE</scope>
    <source>
        <strain evidence="11">AW1220</strain>
    </source>
</reference>
<evidence type="ECO:0000256" key="4">
    <source>
        <dbReference type="ARBA" id="ARBA00022692"/>
    </source>
</evidence>
<name>A0AA37QJD3_9BACT</name>
<dbReference type="GO" id="GO:0006874">
    <property type="term" value="P:intracellular calcium ion homeostasis"/>
    <property type="evidence" value="ECO:0007669"/>
    <property type="project" value="TreeGrafter"/>
</dbReference>
<comment type="similarity">
    <text evidence="9">Belongs to the Ca(2+):cation antiporter (CaCA) (TC 2.A.19) family.</text>
</comment>
<feature type="transmembrane region" description="Helical" evidence="9">
    <location>
        <begin position="32"/>
        <end position="52"/>
    </location>
</feature>
<evidence type="ECO:0000256" key="6">
    <source>
        <dbReference type="ARBA" id="ARBA00022989"/>
    </source>
</evidence>
<keyword evidence="8 9" id="KW-0472">Membrane</keyword>
<dbReference type="NCBIfam" id="TIGR00846">
    <property type="entry name" value="caca2"/>
    <property type="match status" value="1"/>
</dbReference>
<proteinExistence type="inferred from homology"/>
<feature type="transmembrane region" description="Helical" evidence="9">
    <location>
        <begin position="310"/>
        <end position="330"/>
    </location>
</feature>
<keyword evidence="3 9" id="KW-0109">Calcium transport</keyword>